<dbReference type="RefSeq" id="WP_024048270.1">
    <property type="nucleotide sequence ID" value="NZ_AZMC01000242.1"/>
</dbReference>
<feature type="transmembrane region" description="Helical" evidence="1">
    <location>
        <begin position="330"/>
        <end position="352"/>
    </location>
</feature>
<name>W1U0M3_9FIRM</name>
<evidence type="ECO:0000313" key="3">
    <source>
        <dbReference type="Proteomes" id="UP000018840"/>
    </source>
</evidence>
<keyword evidence="1" id="KW-0812">Transmembrane</keyword>
<feature type="transmembrane region" description="Helical" evidence="1">
    <location>
        <begin position="268"/>
        <end position="292"/>
    </location>
</feature>
<evidence type="ECO:0000256" key="1">
    <source>
        <dbReference type="SAM" id="Phobius"/>
    </source>
</evidence>
<accession>W1U0M3</accession>
<proteinExistence type="predicted"/>
<dbReference type="AlphaFoldDB" id="W1U0M3"/>
<feature type="transmembrane region" description="Helical" evidence="1">
    <location>
        <begin position="87"/>
        <end position="111"/>
    </location>
</feature>
<dbReference type="InterPro" id="IPR038728">
    <property type="entry name" value="YkvI-like"/>
</dbReference>
<feature type="transmembrane region" description="Helical" evidence="1">
    <location>
        <begin position="145"/>
        <end position="165"/>
    </location>
</feature>
<feature type="transmembrane region" description="Helical" evidence="1">
    <location>
        <begin position="12"/>
        <end position="36"/>
    </location>
</feature>
<gene>
    <name evidence="2" type="ORF">Q612_NSC00242G0005</name>
</gene>
<feature type="transmembrane region" description="Helical" evidence="1">
    <location>
        <begin position="304"/>
        <end position="324"/>
    </location>
</feature>
<feature type="transmembrane region" description="Helical" evidence="1">
    <location>
        <begin position="42"/>
        <end position="61"/>
    </location>
</feature>
<feature type="transmembrane region" description="Helical" evidence="1">
    <location>
        <begin position="190"/>
        <end position="210"/>
    </location>
</feature>
<sequence length="367" mass="39893">MEQVNWRNVVKLSGAYIAYLIGSGFATGQEVLQFFVSYGMNGLYGALISAVLFCSIGVIVMRKGHELQLERPSLIFRHYCGNYLGRAIEYFTLLFIFSIVVIMIAGSGAIAEEYFGVPSAVGWLGMGVVAMITVLAGLRRLVDIIGAIGPFIVVFTVAVGMYTFFHDFNWTNMSVGTTSAALAVRPVAHWWQAGTLFFCYNMLAGMVFFTELGAQASSRKEAGIAGFCGGFFLMLTVFGMLCGMLANFDAVIGLQVPNLYLGAKISPLVALVFSVIIMLGIYSTTAPMYWLIKNECLKVVPQRWEIALTVALGAVFMLGGSFPFGKLVSLIYPFVGYVGFALVLVVFARTLFKNSSDDAQGDVQTVD</sequence>
<dbReference type="Proteomes" id="UP000018840">
    <property type="component" value="Unassembled WGS sequence"/>
</dbReference>
<evidence type="ECO:0008006" key="4">
    <source>
        <dbReference type="Google" id="ProtNLM"/>
    </source>
</evidence>
<protein>
    <recommendedName>
        <fullName evidence="4">Membrane protein YkvI</fullName>
    </recommendedName>
</protein>
<feature type="transmembrane region" description="Helical" evidence="1">
    <location>
        <begin position="222"/>
        <end position="248"/>
    </location>
</feature>
<organism evidence="2 3">
    <name type="scientific">Negativicoccus succinicivorans DORA_17_25</name>
    <dbReference type="NCBI Taxonomy" id="1403945"/>
    <lineage>
        <taxon>Bacteria</taxon>
        <taxon>Bacillati</taxon>
        <taxon>Bacillota</taxon>
        <taxon>Negativicutes</taxon>
        <taxon>Veillonellales</taxon>
        <taxon>Veillonellaceae</taxon>
        <taxon>Negativicoccus</taxon>
    </lineage>
</organism>
<comment type="caution">
    <text evidence="2">The sequence shown here is derived from an EMBL/GenBank/DDBJ whole genome shotgun (WGS) entry which is preliminary data.</text>
</comment>
<keyword evidence="1" id="KW-0472">Membrane</keyword>
<evidence type="ECO:0000313" key="2">
    <source>
        <dbReference type="EMBL" id="ETI87216.1"/>
    </source>
</evidence>
<dbReference type="PANTHER" id="PTHR37814:SF1">
    <property type="entry name" value="MEMBRANE PROTEIN"/>
    <property type="match status" value="1"/>
</dbReference>
<feature type="transmembrane region" description="Helical" evidence="1">
    <location>
        <begin position="117"/>
        <end position="138"/>
    </location>
</feature>
<dbReference type="EMBL" id="AZMC01000242">
    <property type="protein sequence ID" value="ETI87216.1"/>
    <property type="molecule type" value="Genomic_DNA"/>
</dbReference>
<reference evidence="2 3" key="1">
    <citation type="submission" date="2013-12" db="EMBL/GenBank/DDBJ databases">
        <title>A Varibaculum cambriense genome reconstructed from a premature infant gut community with otherwise low bacterial novelty that shifts toward anaerobic metabolism during the third week of life.</title>
        <authorList>
            <person name="Brown C.T."/>
            <person name="Sharon I."/>
            <person name="Thomas B.C."/>
            <person name="Castelle C.J."/>
            <person name="Morowitz M.J."/>
            <person name="Banfield J.F."/>
        </authorList>
    </citation>
    <scope>NUCLEOTIDE SEQUENCE [LARGE SCALE GENOMIC DNA]</scope>
    <source>
        <strain evidence="3">DORA_17_25</strain>
    </source>
</reference>
<dbReference type="PANTHER" id="PTHR37814">
    <property type="entry name" value="CONSERVED MEMBRANE PROTEIN"/>
    <property type="match status" value="1"/>
</dbReference>
<keyword evidence="1" id="KW-1133">Transmembrane helix</keyword>
<dbReference type="PATRIC" id="fig|1403945.3.peg.471"/>